<protein>
    <recommendedName>
        <fullName evidence="5">polypeptide N-acetylgalactosaminyltransferase</fullName>
        <ecNumber evidence="5">2.4.1.41</ecNumber>
    </recommendedName>
</protein>
<dbReference type="InterPro" id="IPR001173">
    <property type="entry name" value="Glyco_trans_2-like"/>
</dbReference>
<dbReference type="EMBL" id="FZQP02001848">
    <property type="protein sequence ID" value="VVC94006.1"/>
    <property type="molecule type" value="Genomic_DNA"/>
</dbReference>
<evidence type="ECO:0000256" key="10">
    <source>
        <dbReference type="ARBA" id="ARBA00022734"/>
    </source>
</evidence>
<evidence type="ECO:0000256" key="4">
    <source>
        <dbReference type="ARBA" id="ARBA00005680"/>
    </source>
</evidence>
<keyword evidence="6" id="KW-0328">Glycosyltransferase</keyword>
<evidence type="ECO:0000256" key="15">
    <source>
        <dbReference type="ARBA" id="ARBA00023157"/>
    </source>
</evidence>
<dbReference type="PANTHER" id="PTHR11675:SF101">
    <property type="entry name" value="POLYPEPTIDE N-ACETYLGALACTOSAMINYLTRANSFERASE 5"/>
    <property type="match status" value="1"/>
</dbReference>
<evidence type="ECO:0000259" key="20">
    <source>
        <dbReference type="Pfam" id="PF00535"/>
    </source>
</evidence>
<keyword evidence="14 19" id="KW-0472">Membrane</keyword>
<evidence type="ECO:0000256" key="11">
    <source>
        <dbReference type="ARBA" id="ARBA00022968"/>
    </source>
</evidence>
<keyword evidence="12 19" id="KW-1133">Transmembrane helix</keyword>
<dbReference type="GO" id="GO:0006493">
    <property type="term" value="P:protein O-linked glycosylation"/>
    <property type="evidence" value="ECO:0007669"/>
    <property type="project" value="TreeGrafter"/>
</dbReference>
<dbReference type="PANTHER" id="PTHR11675">
    <property type="entry name" value="N-ACETYLGALACTOSAMINYLTRANSFERASE"/>
    <property type="match status" value="1"/>
</dbReference>
<dbReference type="Proteomes" id="UP000324832">
    <property type="component" value="Unassembled WGS sequence"/>
</dbReference>
<evidence type="ECO:0000256" key="7">
    <source>
        <dbReference type="ARBA" id="ARBA00022679"/>
    </source>
</evidence>
<name>A0A5E4Q705_9NEOP</name>
<proteinExistence type="inferred from homology"/>
<evidence type="ECO:0000256" key="6">
    <source>
        <dbReference type="ARBA" id="ARBA00022676"/>
    </source>
</evidence>
<comment type="subcellular location">
    <subcellularLocation>
        <location evidence="2">Golgi apparatus membrane</location>
        <topology evidence="2">Single-pass type II membrane protein</topology>
    </subcellularLocation>
</comment>
<keyword evidence="7" id="KW-0808">Transferase</keyword>
<evidence type="ECO:0000256" key="14">
    <source>
        <dbReference type="ARBA" id="ARBA00023136"/>
    </source>
</evidence>
<dbReference type="SUPFAM" id="SSF53448">
    <property type="entry name" value="Nucleotide-diphospho-sugar transferases"/>
    <property type="match status" value="1"/>
</dbReference>
<keyword evidence="17" id="KW-0464">Manganese</keyword>
<organism evidence="21 22">
    <name type="scientific">Leptidea sinapis</name>
    <dbReference type="NCBI Taxonomy" id="189913"/>
    <lineage>
        <taxon>Eukaryota</taxon>
        <taxon>Metazoa</taxon>
        <taxon>Ecdysozoa</taxon>
        <taxon>Arthropoda</taxon>
        <taxon>Hexapoda</taxon>
        <taxon>Insecta</taxon>
        <taxon>Pterygota</taxon>
        <taxon>Neoptera</taxon>
        <taxon>Endopterygota</taxon>
        <taxon>Lepidoptera</taxon>
        <taxon>Glossata</taxon>
        <taxon>Ditrysia</taxon>
        <taxon>Papilionoidea</taxon>
        <taxon>Pieridae</taxon>
        <taxon>Dismorphiinae</taxon>
        <taxon>Leptidea</taxon>
    </lineage>
</organism>
<keyword evidence="13" id="KW-0333">Golgi apparatus</keyword>
<dbReference type="GO" id="GO:0030246">
    <property type="term" value="F:carbohydrate binding"/>
    <property type="evidence" value="ECO:0007669"/>
    <property type="project" value="UniProtKB-KW"/>
</dbReference>
<evidence type="ECO:0000256" key="1">
    <source>
        <dbReference type="ARBA" id="ARBA00001936"/>
    </source>
</evidence>
<keyword evidence="10" id="KW-0430">Lectin</keyword>
<evidence type="ECO:0000313" key="21">
    <source>
        <dbReference type="EMBL" id="VVC94006.1"/>
    </source>
</evidence>
<evidence type="ECO:0000256" key="19">
    <source>
        <dbReference type="SAM" id="Phobius"/>
    </source>
</evidence>
<dbReference type="EC" id="2.4.1.41" evidence="5"/>
<dbReference type="GO" id="GO:0046872">
    <property type="term" value="F:metal ion binding"/>
    <property type="evidence" value="ECO:0007669"/>
    <property type="project" value="UniProtKB-KW"/>
</dbReference>
<dbReference type="CDD" id="cd02510">
    <property type="entry name" value="pp-GalNAc-T"/>
    <property type="match status" value="1"/>
</dbReference>
<dbReference type="Pfam" id="PF00535">
    <property type="entry name" value="Glycos_transf_2"/>
    <property type="match status" value="1"/>
</dbReference>
<dbReference type="FunFam" id="3.90.550.10:FF:000005">
    <property type="entry name" value="Polypeptide N-acetylgalactosaminyltransferase"/>
    <property type="match status" value="1"/>
</dbReference>
<feature type="domain" description="Glycosyltransferase 2-like" evidence="20">
    <location>
        <begin position="180"/>
        <end position="364"/>
    </location>
</feature>
<gene>
    <name evidence="21" type="ORF">LSINAPIS_LOCUS6067</name>
</gene>
<evidence type="ECO:0000256" key="17">
    <source>
        <dbReference type="ARBA" id="ARBA00023211"/>
    </source>
</evidence>
<keyword evidence="16" id="KW-0325">Glycoprotein</keyword>
<comment type="cofactor">
    <cofactor evidence="1">
        <name>Mn(2+)</name>
        <dbReference type="ChEBI" id="CHEBI:29035"/>
    </cofactor>
</comment>
<feature type="compositionally biased region" description="Polar residues" evidence="18">
    <location>
        <begin position="529"/>
        <end position="538"/>
    </location>
</feature>
<dbReference type="Gene3D" id="3.90.550.10">
    <property type="entry name" value="Spore Coat Polysaccharide Biosynthesis Protein SpsA, Chain A"/>
    <property type="match status" value="1"/>
</dbReference>
<dbReference type="GO" id="GO:0004653">
    <property type="term" value="F:polypeptide N-acetylgalactosaminyltransferase activity"/>
    <property type="evidence" value="ECO:0007669"/>
    <property type="project" value="UniProtKB-EC"/>
</dbReference>
<evidence type="ECO:0000256" key="18">
    <source>
        <dbReference type="SAM" id="MobiDB-lite"/>
    </source>
</evidence>
<keyword evidence="8 19" id="KW-0812">Transmembrane</keyword>
<keyword evidence="15" id="KW-1015">Disulfide bond</keyword>
<dbReference type="InterPro" id="IPR045885">
    <property type="entry name" value="GalNAc-T"/>
</dbReference>
<evidence type="ECO:0000256" key="16">
    <source>
        <dbReference type="ARBA" id="ARBA00023180"/>
    </source>
</evidence>
<accession>A0A5E4Q705</accession>
<evidence type="ECO:0000256" key="13">
    <source>
        <dbReference type="ARBA" id="ARBA00023034"/>
    </source>
</evidence>
<keyword evidence="22" id="KW-1185">Reference proteome</keyword>
<evidence type="ECO:0000256" key="8">
    <source>
        <dbReference type="ARBA" id="ARBA00022692"/>
    </source>
</evidence>
<evidence type="ECO:0000313" key="22">
    <source>
        <dbReference type="Proteomes" id="UP000324832"/>
    </source>
</evidence>
<feature type="region of interest" description="Disordered" evidence="18">
    <location>
        <begin position="529"/>
        <end position="554"/>
    </location>
</feature>
<dbReference type="InterPro" id="IPR029044">
    <property type="entry name" value="Nucleotide-diphossugar_trans"/>
</dbReference>
<reference evidence="21 22" key="1">
    <citation type="submission" date="2017-07" db="EMBL/GenBank/DDBJ databases">
        <authorList>
            <person name="Talla V."/>
            <person name="Backstrom N."/>
        </authorList>
    </citation>
    <scope>NUCLEOTIDE SEQUENCE [LARGE SCALE GENOMIC DNA]</scope>
</reference>
<feature type="transmembrane region" description="Helical" evidence="19">
    <location>
        <begin position="12"/>
        <end position="32"/>
    </location>
</feature>
<dbReference type="AlphaFoldDB" id="A0A5E4Q705"/>
<comment type="pathway">
    <text evidence="3">Protein modification; protein glycosylation.</text>
</comment>
<evidence type="ECO:0000256" key="2">
    <source>
        <dbReference type="ARBA" id="ARBA00004323"/>
    </source>
</evidence>
<evidence type="ECO:0000256" key="5">
    <source>
        <dbReference type="ARBA" id="ARBA00012644"/>
    </source>
</evidence>
<evidence type="ECO:0000256" key="12">
    <source>
        <dbReference type="ARBA" id="ARBA00022989"/>
    </source>
</evidence>
<sequence length="554" mass="63027">MFRSKIRIHTCRIILLTSLVWLLVDVAILTLYSDCFGDGCNKKTTNQNTIIELEKLGGKKAAIAAGLQSDNAADDENVEENIIVEPDVGEEGLNLPPYPKSKLKRWAPVPSIKPQGELPGEMGKAVNIPIEQEKIMLDKFQENQFNLMASDMISFNRSLTDVRFEKCKDKPYPKLLPTTSVVIVFHNEAWSTLIRTIWSTINRSPRPLLKEIIIVDDASEKEHLGKKLEEYIKTLPVSTRLFRTENRSGLIRARLLGAKHVKGDVITFLDAHCECTEGWLEPLLARIVEDRTTVVCPIIDVISDTTFEYIQASDMTWGGFNWKLNFRWYRVPEREMARRGGDRTAPLRTPTMAGGLFAIDREYFYKIGSYDEGMDIWGGENLEMSFRVWQCGGRLEIVPCSHVGHVFRDKSPYSFPGGVQNVVLHNAARVAEVWMDEWGEFYYAMNPGALNVPVGDVSERKALRERLKCKSFRWYLENIYPESQMPLDYYYLGEIRNAETSNCVRVHQTQAVMCGSPCYERVTSRAANSGSCRWTSSGRPAEPASENHTSLPYR</sequence>
<comment type="similarity">
    <text evidence="4">Belongs to the glycosyltransferase 2 family. GalNAc-T subfamily.</text>
</comment>
<keyword evidence="9" id="KW-0479">Metal-binding</keyword>
<evidence type="ECO:0000256" key="9">
    <source>
        <dbReference type="ARBA" id="ARBA00022723"/>
    </source>
</evidence>
<keyword evidence="11" id="KW-0735">Signal-anchor</keyword>
<evidence type="ECO:0000256" key="3">
    <source>
        <dbReference type="ARBA" id="ARBA00004922"/>
    </source>
</evidence>
<dbReference type="GO" id="GO:0000139">
    <property type="term" value="C:Golgi membrane"/>
    <property type="evidence" value="ECO:0007669"/>
    <property type="project" value="UniProtKB-SubCell"/>
</dbReference>